<protein>
    <recommendedName>
        <fullName evidence="1">Light-independent protochlorophyllide reductase subunit B-like C-terminal domain-containing protein</fullName>
    </recommendedName>
</protein>
<proteinExistence type="predicted"/>
<dbReference type="AlphaFoldDB" id="A0A381QEJ1"/>
<accession>A0A381QEJ1</accession>
<dbReference type="EMBL" id="UINC01001327">
    <property type="protein sequence ID" value="SUZ77755.1"/>
    <property type="molecule type" value="Genomic_DNA"/>
</dbReference>
<evidence type="ECO:0000313" key="2">
    <source>
        <dbReference type="EMBL" id="SUZ77755.1"/>
    </source>
</evidence>
<sequence>MAFAERQIPGDGTLAAVFTCGSCGREMAMLTNPMETQLVSSMGVKIGGREVPAQPMELARTSLEGGRDDAFVLSEDIPLASGDTATPGEGGGAGEAAVGRVVWTSEATDRLERVPSFVRGMVKRIYTDWAREKGVSEITPDNMDRARTELGLEGM</sequence>
<dbReference type="GO" id="GO:0015979">
    <property type="term" value="P:photosynthesis"/>
    <property type="evidence" value="ECO:0007669"/>
    <property type="project" value="InterPro"/>
</dbReference>
<gene>
    <name evidence="2" type="ORF">METZ01_LOCUS30609</name>
</gene>
<dbReference type="Pfam" id="PF08369">
    <property type="entry name" value="PCP_red"/>
    <property type="match status" value="1"/>
</dbReference>
<dbReference type="Gene3D" id="1.10.8.550">
    <property type="entry name" value="Proto-chlorophyllide reductase 57 kD subunit B"/>
    <property type="match status" value="1"/>
</dbReference>
<feature type="domain" description="Light-independent protochlorophyllide reductase subunit B-like C-terminal" evidence="1">
    <location>
        <begin position="103"/>
        <end position="147"/>
    </location>
</feature>
<dbReference type="InterPro" id="IPR042298">
    <property type="entry name" value="P-CP_red_C"/>
</dbReference>
<dbReference type="InterPro" id="IPR013580">
    <property type="entry name" value="LI-POR_suB-like_C"/>
</dbReference>
<evidence type="ECO:0000259" key="1">
    <source>
        <dbReference type="Pfam" id="PF08369"/>
    </source>
</evidence>
<reference evidence="2" key="1">
    <citation type="submission" date="2018-05" db="EMBL/GenBank/DDBJ databases">
        <authorList>
            <person name="Lanie J.A."/>
            <person name="Ng W.-L."/>
            <person name="Kazmierczak K.M."/>
            <person name="Andrzejewski T.M."/>
            <person name="Davidsen T.M."/>
            <person name="Wayne K.J."/>
            <person name="Tettelin H."/>
            <person name="Glass J.I."/>
            <person name="Rusch D."/>
            <person name="Podicherti R."/>
            <person name="Tsui H.-C.T."/>
            <person name="Winkler M.E."/>
        </authorList>
    </citation>
    <scope>NUCLEOTIDE SEQUENCE</scope>
</reference>
<name>A0A381QEJ1_9ZZZZ</name>
<dbReference type="GO" id="GO:0016491">
    <property type="term" value="F:oxidoreductase activity"/>
    <property type="evidence" value="ECO:0007669"/>
    <property type="project" value="InterPro"/>
</dbReference>
<organism evidence="2">
    <name type="scientific">marine metagenome</name>
    <dbReference type="NCBI Taxonomy" id="408172"/>
    <lineage>
        <taxon>unclassified sequences</taxon>
        <taxon>metagenomes</taxon>
        <taxon>ecological metagenomes</taxon>
    </lineage>
</organism>
<dbReference type="GO" id="GO:0015995">
    <property type="term" value="P:chlorophyll biosynthetic process"/>
    <property type="evidence" value="ECO:0007669"/>
    <property type="project" value="InterPro"/>
</dbReference>